<organism evidence="1 2">
    <name type="scientific">Enhygromyxa salina</name>
    <dbReference type="NCBI Taxonomy" id="215803"/>
    <lineage>
        <taxon>Bacteria</taxon>
        <taxon>Pseudomonadati</taxon>
        <taxon>Myxococcota</taxon>
        <taxon>Polyangia</taxon>
        <taxon>Nannocystales</taxon>
        <taxon>Nannocystaceae</taxon>
        <taxon>Enhygromyxa</taxon>
    </lineage>
</organism>
<name>A0A0C1Z4H2_9BACT</name>
<sequence>MANFASFVLQRGRLHAKAERLDWASEDELALINASTGPPSCEGGEPHQP</sequence>
<evidence type="ECO:0000313" key="1">
    <source>
        <dbReference type="EMBL" id="KIG12569.1"/>
    </source>
</evidence>
<gene>
    <name evidence="1" type="ORF">DB30_01232</name>
</gene>
<dbReference type="Proteomes" id="UP000031599">
    <property type="component" value="Unassembled WGS sequence"/>
</dbReference>
<evidence type="ECO:0000313" key="2">
    <source>
        <dbReference type="Proteomes" id="UP000031599"/>
    </source>
</evidence>
<dbReference type="AlphaFoldDB" id="A0A0C1Z4H2"/>
<comment type="caution">
    <text evidence="1">The sequence shown here is derived from an EMBL/GenBank/DDBJ whole genome shotgun (WGS) entry which is preliminary data.</text>
</comment>
<dbReference type="EMBL" id="JMCC02000125">
    <property type="protein sequence ID" value="KIG12569.1"/>
    <property type="molecule type" value="Genomic_DNA"/>
</dbReference>
<accession>A0A0C1Z4H2</accession>
<proteinExistence type="predicted"/>
<protein>
    <submittedName>
        <fullName evidence="1">Uncharacterized protein</fullName>
    </submittedName>
</protein>
<reference evidence="1 2" key="1">
    <citation type="submission" date="2014-12" db="EMBL/GenBank/DDBJ databases">
        <title>Genome assembly of Enhygromyxa salina DSM 15201.</title>
        <authorList>
            <person name="Sharma G."/>
            <person name="Subramanian S."/>
        </authorList>
    </citation>
    <scope>NUCLEOTIDE SEQUENCE [LARGE SCALE GENOMIC DNA]</scope>
    <source>
        <strain evidence="1 2">DSM 15201</strain>
    </source>
</reference>